<dbReference type="EMBL" id="CAIIXF020000004">
    <property type="protein sequence ID" value="CAH1781691.1"/>
    <property type="molecule type" value="Genomic_DNA"/>
</dbReference>
<protein>
    <submittedName>
        <fullName evidence="3">Uncharacterized protein</fullName>
    </submittedName>
</protein>
<name>A0A8S4NJI1_OWEFU</name>
<organism evidence="3 4">
    <name type="scientific">Owenia fusiformis</name>
    <name type="common">Polychaete worm</name>
    <dbReference type="NCBI Taxonomy" id="6347"/>
    <lineage>
        <taxon>Eukaryota</taxon>
        <taxon>Metazoa</taxon>
        <taxon>Spiralia</taxon>
        <taxon>Lophotrochozoa</taxon>
        <taxon>Annelida</taxon>
        <taxon>Polychaeta</taxon>
        <taxon>Sedentaria</taxon>
        <taxon>Canalipalpata</taxon>
        <taxon>Sabellida</taxon>
        <taxon>Oweniida</taxon>
        <taxon>Oweniidae</taxon>
        <taxon>Owenia</taxon>
    </lineage>
</organism>
<keyword evidence="4" id="KW-1185">Reference proteome</keyword>
<dbReference type="AlphaFoldDB" id="A0A8S4NJI1"/>
<feature type="compositionally biased region" description="Low complexity" evidence="1">
    <location>
        <begin position="357"/>
        <end position="372"/>
    </location>
</feature>
<dbReference type="Gene3D" id="3.50.4.10">
    <property type="entry name" value="Hepatocyte Growth Factor"/>
    <property type="match status" value="1"/>
</dbReference>
<comment type="caution">
    <text evidence="3">The sequence shown here is derived from an EMBL/GenBank/DDBJ whole genome shotgun (WGS) entry which is preliminary data.</text>
</comment>
<evidence type="ECO:0000313" key="4">
    <source>
        <dbReference type="Proteomes" id="UP000749559"/>
    </source>
</evidence>
<dbReference type="Proteomes" id="UP000749559">
    <property type="component" value="Unassembled WGS sequence"/>
</dbReference>
<accession>A0A8S4NJI1</accession>
<sequence length="577" mass="65140">DKWLIRCAVYISIMTRTLVFILALNTIFQICPVGSVLKLLPDQRFITSGSVVEFRSIKIKKDIFWLNKCGDGGKCNDDQSTTDVLAIKDKTTRTRGVTKWRIFNQNSSHVIRSGDIVILENMFVRVFNSKPSYLGKCLDPSLILIECDNDSDFIKWRLVSVSHRQGMGIYESTMLRMVHIKTNGTLVLHLKQNIPCGNMKQKGVIVTSDKDPENYMDTWGIHLTTDSKFEYKVRSGYCEGGDLKTVDPGLEECQQLCDELESCVGFMFTRYERIVNGVMLAPKCWLKNESCQSVVAREYTHMYDKTQKEVTTEQYTTETTTYIADTTIVTTQTTDMETHAASTVTSQRPQTTTIMTSPVVQSTEQSTQQLTEQSKKEPIEQSTAKQSTEVSTEEPIKQSTEVSTEESIIKQSTEQTSVSYISTDATINSTEYRIQSYILENTVNKSDIMSTTSEISYNITQASLNTSANSTELNSTHTEATPLIIFLKTHTTTLPWPGPADRLKSEPETSWSESDKRISAVAVGMTAMLIIVIFLGFVFLLDLPTYVKHFKMMRRNMKSLYESMNAVANKDKPTLNT</sequence>
<feature type="compositionally biased region" description="Polar residues" evidence="1">
    <location>
        <begin position="397"/>
        <end position="410"/>
    </location>
</feature>
<evidence type="ECO:0000256" key="1">
    <source>
        <dbReference type="SAM" id="MobiDB-lite"/>
    </source>
</evidence>
<feature type="region of interest" description="Disordered" evidence="1">
    <location>
        <begin position="357"/>
        <end position="410"/>
    </location>
</feature>
<keyword evidence="2" id="KW-0472">Membrane</keyword>
<feature type="transmembrane region" description="Helical" evidence="2">
    <location>
        <begin position="520"/>
        <end position="547"/>
    </location>
</feature>
<keyword evidence="2" id="KW-0812">Transmembrane</keyword>
<proteinExistence type="predicted"/>
<gene>
    <name evidence="3" type="ORF">OFUS_LOCUS8243</name>
</gene>
<feature type="transmembrane region" description="Helical" evidence="2">
    <location>
        <begin position="7"/>
        <end position="28"/>
    </location>
</feature>
<reference evidence="3" key="1">
    <citation type="submission" date="2022-03" db="EMBL/GenBank/DDBJ databases">
        <authorList>
            <person name="Martin C."/>
        </authorList>
    </citation>
    <scope>NUCLEOTIDE SEQUENCE</scope>
</reference>
<evidence type="ECO:0000256" key="2">
    <source>
        <dbReference type="SAM" id="Phobius"/>
    </source>
</evidence>
<feature type="non-terminal residue" evidence="3">
    <location>
        <position position="1"/>
    </location>
</feature>
<keyword evidence="2" id="KW-1133">Transmembrane helix</keyword>
<feature type="compositionally biased region" description="Polar residues" evidence="1">
    <location>
        <begin position="380"/>
        <end position="390"/>
    </location>
</feature>
<dbReference type="OrthoDB" id="10687032at2759"/>
<evidence type="ECO:0000313" key="3">
    <source>
        <dbReference type="EMBL" id="CAH1781691.1"/>
    </source>
</evidence>